<comment type="caution">
    <text evidence="3">The sequence shown here is derived from an EMBL/GenBank/DDBJ whole genome shotgun (WGS) entry which is preliminary data.</text>
</comment>
<accession>S3KEG9</accession>
<proteinExistence type="predicted"/>
<dbReference type="Proteomes" id="UP000014541">
    <property type="component" value="Unassembled WGS sequence"/>
</dbReference>
<keyword evidence="4" id="KW-1185">Reference proteome</keyword>
<feature type="transmembrane region" description="Helical" evidence="1">
    <location>
        <begin position="96"/>
        <end position="119"/>
    </location>
</feature>
<feature type="transmembrane region" description="Helical" evidence="1">
    <location>
        <begin position="232"/>
        <end position="251"/>
    </location>
</feature>
<reference evidence="3 4" key="1">
    <citation type="submission" date="2013-04" db="EMBL/GenBank/DDBJ databases">
        <title>The Genome Sequence of Treponema maltophilum ATCC 51939.</title>
        <authorList>
            <consortium name="The Broad Institute Genomics Platform"/>
            <person name="Earl A."/>
            <person name="Ward D."/>
            <person name="Feldgarden M."/>
            <person name="Gevers D."/>
            <person name="Leonetti C."/>
            <person name="Blanton J.M."/>
            <person name="Dewhirst F.E."/>
            <person name="Izard J."/>
            <person name="Walker B."/>
            <person name="Young S."/>
            <person name="Zeng Q."/>
            <person name="Gargeya S."/>
            <person name="Fitzgerald M."/>
            <person name="Haas B."/>
            <person name="Abouelleil A."/>
            <person name="Allen A.W."/>
            <person name="Alvarado L."/>
            <person name="Arachchi H.M."/>
            <person name="Berlin A.M."/>
            <person name="Chapman S.B."/>
            <person name="Gainer-Dewar J."/>
            <person name="Goldberg J."/>
            <person name="Griggs A."/>
            <person name="Gujja S."/>
            <person name="Hansen M."/>
            <person name="Howarth C."/>
            <person name="Imamovic A."/>
            <person name="Ireland A."/>
            <person name="Larimer J."/>
            <person name="McCowan C."/>
            <person name="Murphy C."/>
            <person name="Pearson M."/>
            <person name="Poon T.W."/>
            <person name="Priest M."/>
            <person name="Roberts A."/>
            <person name="Saif S."/>
            <person name="Shea T."/>
            <person name="Sisk P."/>
            <person name="Sykes S."/>
            <person name="Wortman J."/>
            <person name="Nusbaum C."/>
            <person name="Birren B."/>
        </authorList>
    </citation>
    <scope>NUCLEOTIDE SEQUENCE [LARGE SCALE GENOMIC DNA]</scope>
    <source>
        <strain evidence="3 4">ATCC 51939</strain>
    </source>
</reference>
<dbReference type="PATRIC" id="fig|1125699.3.peg.951"/>
<feature type="transmembrane region" description="Helical" evidence="1">
    <location>
        <begin position="184"/>
        <end position="202"/>
    </location>
</feature>
<dbReference type="InterPro" id="IPR003675">
    <property type="entry name" value="Rce1/LyrA-like_dom"/>
</dbReference>
<dbReference type="EMBL" id="ATFF01000006">
    <property type="protein sequence ID" value="EPF30612.1"/>
    <property type="molecule type" value="Genomic_DNA"/>
</dbReference>
<feature type="domain" description="CAAX prenyl protease 2/Lysostaphin resistance protein A-like" evidence="2">
    <location>
        <begin position="145"/>
        <end position="244"/>
    </location>
</feature>
<dbReference type="RefSeq" id="WP_016525223.1">
    <property type="nucleotide sequence ID" value="NZ_KE332518.1"/>
</dbReference>
<name>S3KEG9_TREMA</name>
<evidence type="ECO:0000313" key="4">
    <source>
        <dbReference type="Proteomes" id="UP000014541"/>
    </source>
</evidence>
<dbReference type="Pfam" id="PF02517">
    <property type="entry name" value="Rce1-like"/>
    <property type="match status" value="1"/>
</dbReference>
<organism evidence="3 4">
    <name type="scientific">Treponema maltophilum ATCC 51939</name>
    <dbReference type="NCBI Taxonomy" id="1125699"/>
    <lineage>
        <taxon>Bacteria</taxon>
        <taxon>Pseudomonadati</taxon>
        <taxon>Spirochaetota</taxon>
        <taxon>Spirochaetia</taxon>
        <taxon>Spirochaetales</taxon>
        <taxon>Treponemataceae</taxon>
        <taxon>Treponema</taxon>
    </lineage>
</organism>
<evidence type="ECO:0000259" key="2">
    <source>
        <dbReference type="Pfam" id="PF02517"/>
    </source>
</evidence>
<feature type="transmembrane region" description="Helical" evidence="1">
    <location>
        <begin position="7"/>
        <end position="28"/>
    </location>
</feature>
<evidence type="ECO:0000313" key="3">
    <source>
        <dbReference type="EMBL" id="EPF30612.1"/>
    </source>
</evidence>
<feature type="transmembrane region" description="Helical" evidence="1">
    <location>
        <begin position="34"/>
        <end position="56"/>
    </location>
</feature>
<protein>
    <recommendedName>
        <fullName evidence="2">CAAX prenyl protease 2/Lysostaphin resistance protein A-like domain-containing protein</fullName>
    </recommendedName>
</protein>
<keyword evidence="1" id="KW-0472">Membrane</keyword>
<dbReference type="HOGENOM" id="CLU_1277144_0_0_12"/>
<dbReference type="STRING" id="1125699.HMPREF9194_00929"/>
<sequence length="255" mass="27841">MKNVHQLIAEISEYFIITAVLALPPLFVPHQTGAVLRVPSLGALLFYMAAALFLFLRARSTQSAFPALNTVEPDAAFNQKADAAFRRKAASKRATSAVLSFAARLLLCFCALACSAALWNRIAAFAGENAVHAPLPDEAGRRFPFFSGIIVLACYEEMLYRFFLPEKARRIVSLVFSDPDSAHVSRMFYALAEFIPICLFALAHRYLGIYAVGNALCAAVILRTAVCKKVPIFGLCAVHAAYNAAMLIALFNTAR</sequence>
<gene>
    <name evidence="3" type="ORF">HMPREF9194_00929</name>
</gene>
<dbReference type="OrthoDB" id="362887at2"/>
<dbReference type="eggNOG" id="ENOG5032M8P">
    <property type="taxonomic scope" value="Bacteria"/>
</dbReference>
<keyword evidence="1" id="KW-1133">Transmembrane helix</keyword>
<evidence type="ECO:0000256" key="1">
    <source>
        <dbReference type="SAM" id="Phobius"/>
    </source>
</evidence>
<dbReference type="AlphaFoldDB" id="S3KEG9"/>
<dbReference type="GO" id="GO:0004175">
    <property type="term" value="F:endopeptidase activity"/>
    <property type="evidence" value="ECO:0007669"/>
    <property type="project" value="UniProtKB-ARBA"/>
</dbReference>
<keyword evidence="1" id="KW-0812">Transmembrane</keyword>
<dbReference type="GO" id="GO:0080120">
    <property type="term" value="P:CAAX-box protein maturation"/>
    <property type="evidence" value="ECO:0007669"/>
    <property type="project" value="UniProtKB-ARBA"/>
</dbReference>